<accession>A0A839QND4</accession>
<dbReference type="PANTHER" id="PTHR11014">
    <property type="entry name" value="PEPTIDASE M20 FAMILY MEMBER"/>
    <property type="match status" value="1"/>
</dbReference>
<dbReference type="Gene3D" id="3.40.630.10">
    <property type="entry name" value="Zn peptidases"/>
    <property type="match status" value="1"/>
</dbReference>
<dbReference type="GO" id="GO:0004180">
    <property type="term" value="F:carboxypeptidase activity"/>
    <property type="evidence" value="ECO:0007669"/>
    <property type="project" value="UniProtKB-KW"/>
</dbReference>
<sequence length="107" mass="11142">MANRLESLNIDLQQNPGLSFGEHRTAGIVADRLDAFGLEVLSGVGRTGVVGILHNGDGPVVMLRSGMDALPVLEDVALDYASTARGADPDGNEVHLLHACGHDADVS</sequence>
<keyword evidence="1" id="KW-0121">Carboxypeptidase</keyword>
<dbReference type="Proteomes" id="UP000523000">
    <property type="component" value="Unassembled WGS sequence"/>
</dbReference>
<dbReference type="RefSeq" id="WP_312855744.1">
    <property type="nucleotide sequence ID" value="NZ_BAABGK010000018.1"/>
</dbReference>
<keyword evidence="2" id="KW-1185">Reference proteome</keyword>
<reference evidence="1 2" key="1">
    <citation type="submission" date="2020-08" db="EMBL/GenBank/DDBJ databases">
        <title>Sequencing the genomes of 1000 actinobacteria strains.</title>
        <authorList>
            <person name="Klenk H.-P."/>
        </authorList>
    </citation>
    <scope>NUCLEOTIDE SEQUENCE [LARGE SCALE GENOMIC DNA]</scope>
    <source>
        <strain evidence="1 2">DSM 22826</strain>
    </source>
</reference>
<dbReference type="InterPro" id="IPR017439">
    <property type="entry name" value="Amidohydrolase"/>
</dbReference>
<name>A0A839QND4_9MICC</name>
<gene>
    <name evidence="1" type="ORF">E9229_003527</name>
</gene>
<evidence type="ECO:0000313" key="2">
    <source>
        <dbReference type="Proteomes" id="UP000523000"/>
    </source>
</evidence>
<dbReference type="PANTHER" id="PTHR11014:SF63">
    <property type="entry name" value="METALLOPEPTIDASE, PUTATIVE (AFU_ORTHOLOGUE AFUA_6G09600)-RELATED"/>
    <property type="match status" value="1"/>
</dbReference>
<dbReference type="EMBL" id="JACHVS010000002">
    <property type="protein sequence ID" value="MBB2997280.1"/>
    <property type="molecule type" value="Genomic_DNA"/>
</dbReference>
<evidence type="ECO:0000313" key="1">
    <source>
        <dbReference type="EMBL" id="MBB2997280.1"/>
    </source>
</evidence>
<keyword evidence="1" id="KW-0645">Protease</keyword>
<comment type="caution">
    <text evidence="1">The sequence shown here is derived from an EMBL/GenBank/DDBJ whole genome shotgun (WGS) entry which is preliminary data.</text>
</comment>
<protein>
    <submittedName>
        <fullName evidence="1">Metal-dependent amidase/aminoacylase/carboxypeptidase family protein</fullName>
    </submittedName>
</protein>
<dbReference type="AlphaFoldDB" id="A0A839QND4"/>
<dbReference type="SUPFAM" id="SSF53187">
    <property type="entry name" value="Zn-dependent exopeptidases"/>
    <property type="match status" value="1"/>
</dbReference>
<keyword evidence="1" id="KW-0378">Hydrolase</keyword>
<organism evidence="1 2">
    <name type="scientific">Paeniglutamicibacter cryotolerans</name>
    <dbReference type="NCBI Taxonomy" id="670079"/>
    <lineage>
        <taxon>Bacteria</taxon>
        <taxon>Bacillati</taxon>
        <taxon>Actinomycetota</taxon>
        <taxon>Actinomycetes</taxon>
        <taxon>Micrococcales</taxon>
        <taxon>Micrococcaceae</taxon>
        <taxon>Paeniglutamicibacter</taxon>
    </lineage>
</organism>
<proteinExistence type="predicted"/>